<feature type="domain" description="MADF" evidence="2">
    <location>
        <begin position="15"/>
        <end position="113"/>
    </location>
</feature>
<dbReference type="AlphaFoldDB" id="A0A9D4KQ91"/>
<gene>
    <name evidence="3" type="ORF">DPMN_117227</name>
</gene>
<dbReference type="SMART" id="SM00595">
    <property type="entry name" value="MADF"/>
    <property type="match status" value="1"/>
</dbReference>
<sequence length="277" mass="32215">MAKSTRDEERKFILECIDLYRDLPALWKVTCEDYSNRVKKEAAYITLLEKYRERYQDATKEDVKKKFNALRTNFRKELKKVIDSEKYGAGTEDLFESSLWYYDAMLFVQDQETPAPSRSFVDKEEESIADDNTLENTDSSSEVSQDTQSSGLAAPSKRTNFRRKKRTIEDKRNELMELACKRLREPEDDTTSLVQTWVNELKHMEPKQQLLSKKAINDILFEGRMGTLKRNSVLINPPEQSFVQHRLVQPESISSRQSLTPTSVVCHGSFHNNQPTI</sequence>
<organism evidence="3 4">
    <name type="scientific">Dreissena polymorpha</name>
    <name type="common">Zebra mussel</name>
    <name type="synonym">Mytilus polymorpha</name>
    <dbReference type="NCBI Taxonomy" id="45954"/>
    <lineage>
        <taxon>Eukaryota</taxon>
        <taxon>Metazoa</taxon>
        <taxon>Spiralia</taxon>
        <taxon>Lophotrochozoa</taxon>
        <taxon>Mollusca</taxon>
        <taxon>Bivalvia</taxon>
        <taxon>Autobranchia</taxon>
        <taxon>Heteroconchia</taxon>
        <taxon>Euheterodonta</taxon>
        <taxon>Imparidentia</taxon>
        <taxon>Neoheterodontei</taxon>
        <taxon>Myida</taxon>
        <taxon>Dreissenoidea</taxon>
        <taxon>Dreissenidae</taxon>
        <taxon>Dreissena</taxon>
    </lineage>
</organism>
<dbReference type="PANTHER" id="PTHR21505:SF8">
    <property type="entry name" value="DPT-YFP REPRESSOR BY OVEREXPRESSION, ISOFORM D-RELATED"/>
    <property type="match status" value="1"/>
</dbReference>
<comment type="caution">
    <text evidence="3">The sequence shown here is derived from an EMBL/GenBank/DDBJ whole genome shotgun (WGS) entry which is preliminary data.</text>
</comment>
<reference evidence="3" key="2">
    <citation type="submission" date="2020-11" db="EMBL/GenBank/DDBJ databases">
        <authorList>
            <person name="McCartney M.A."/>
            <person name="Auch B."/>
            <person name="Kono T."/>
            <person name="Mallez S."/>
            <person name="Becker A."/>
            <person name="Gohl D.M."/>
            <person name="Silverstein K.A.T."/>
            <person name="Koren S."/>
            <person name="Bechman K.B."/>
            <person name="Herman A."/>
            <person name="Abrahante J.E."/>
            <person name="Garbe J."/>
        </authorList>
    </citation>
    <scope>NUCLEOTIDE SEQUENCE</scope>
    <source>
        <strain evidence="3">Duluth1</strain>
        <tissue evidence="3">Whole animal</tissue>
    </source>
</reference>
<name>A0A9D4KQ91_DREPO</name>
<evidence type="ECO:0000256" key="1">
    <source>
        <dbReference type="SAM" id="MobiDB-lite"/>
    </source>
</evidence>
<dbReference type="PANTHER" id="PTHR21505">
    <property type="entry name" value="MADF DOMAIN-CONTAINING PROTEIN-RELATED"/>
    <property type="match status" value="1"/>
</dbReference>
<dbReference type="OrthoDB" id="6377161at2759"/>
<accession>A0A9D4KQ91</accession>
<feature type="compositionally biased region" description="Acidic residues" evidence="1">
    <location>
        <begin position="123"/>
        <end position="133"/>
    </location>
</feature>
<feature type="compositionally biased region" description="Low complexity" evidence="1">
    <location>
        <begin position="137"/>
        <end position="150"/>
    </location>
</feature>
<proteinExistence type="predicted"/>
<evidence type="ECO:0000313" key="3">
    <source>
        <dbReference type="EMBL" id="KAH3843699.1"/>
    </source>
</evidence>
<dbReference type="InterPro" id="IPR006578">
    <property type="entry name" value="MADF-dom"/>
</dbReference>
<protein>
    <recommendedName>
        <fullName evidence="2">MADF domain-containing protein</fullName>
    </recommendedName>
</protein>
<keyword evidence="4" id="KW-1185">Reference proteome</keyword>
<dbReference type="Pfam" id="PF10545">
    <property type="entry name" value="MADF_DNA_bdg"/>
    <property type="match status" value="1"/>
</dbReference>
<dbReference type="EMBL" id="JAIWYP010000004">
    <property type="protein sequence ID" value="KAH3843699.1"/>
    <property type="molecule type" value="Genomic_DNA"/>
</dbReference>
<dbReference type="Proteomes" id="UP000828390">
    <property type="component" value="Unassembled WGS sequence"/>
</dbReference>
<dbReference type="PROSITE" id="PS51029">
    <property type="entry name" value="MADF"/>
    <property type="match status" value="1"/>
</dbReference>
<evidence type="ECO:0000259" key="2">
    <source>
        <dbReference type="PROSITE" id="PS51029"/>
    </source>
</evidence>
<feature type="region of interest" description="Disordered" evidence="1">
    <location>
        <begin position="115"/>
        <end position="168"/>
    </location>
</feature>
<evidence type="ECO:0000313" key="4">
    <source>
        <dbReference type="Proteomes" id="UP000828390"/>
    </source>
</evidence>
<reference evidence="3" key="1">
    <citation type="journal article" date="2019" name="bioRxiv">
        <title>The Genome of the Zebra Mussel, Dreissena polymorpha: A Resource for Invasive Species Research.</title>
        <authorList>
            <person name="McCartney M.A."/>
            <person name="Auch B."/>
            <person name="Kono T."/>
            <person name="Mallez S."/>
            <person name="Zhang Y."/>
            <person name="Obille A."/>
            <person name="Becker A."/>
            <person name="Abrahante J.E."/>
            <person name="Garbe J."/>
            <person name="Badalamenti J.P."/>
            <person name="Herman A."/>
            <person name="Mangelson H."/>
            <person name="Liachko I."/>
            <person name="Sullivan S."/>
            <person name="Sone E.D."/>
            <person name="Koren S."/>
            <person name="Silverstein K.A.T."/>
            <person name="Beckman K.B."/>
            <person name="Gohl D.M."/>
        </authorList>
    </citation>
    <scope>NUCLEOTIDE SEQUENCE</scope>
    <source>
        <strain evidence="3">Duluth1</strain>
        <tissue evidence="3">Whole animal</tissue>
    </source>
</reference>